<dbReference type="EMBL" id="JAMKPW020000043">
    <property type="protein sequence ID" value="KAK8194328.1"/>
    <property type="molecule type" value="Genomic_DNA"/>
</dbReference>
<dbReference type="Proteomes" id="UP001320706">
    <property type="component" value="Unassembled WGS sequence"/>
</dbReference>
<organism evidence="1 2">
    <name type="scientific">Zalaria obscura</name>
    <dbReference type="NCBI Taxonomy" id="2024903"/>
    <lineage>
        <taxon>Eukaryota</taxon>
        <taxon>Fungi</taxon>
        <taxon>Dikarya</taxon>
        <taxon>Ascomycota</taxon>
        <taxon>Pezizomycotina</taxon>
        <taxon>Dothideomycetes</taxon>
        <taxon>Dothideomycetidae</taxon>
        <taxon>Dothideales</taxon>
        <taxon>Zalariaceae</taxon>
        <taxon>Zalaria</taxon>
    </lineage>
</organism>
<comment type="caution">
    <text evidence="1">The sequence shown here is derived from an EMBL/GenBank/DDBJ whole genome shotgun (WGS) entry which is preliminary data.</text>
</comment>
<gene>
    <name evidence="1" type="ORF">M8818_007517</name>
</gene>
<sequence>MFPSYSLLASMALPLLSVAEPVRIPSSSRDLDRRGVPAGVANVTKIISPGNATLWYKEPGKRMITCLVPQLMLAGKNDPTNSPITLWLNGGPGGDSISGLFGGTGPCEFDPDGMNTTVNPYSYSEYSNMLYLSQPLGVGFSYEYTAEGSLDFHGELHNATGDPASGRFGFASQSRYDTSYSSAVAAWEAMQVLLYDYATLDPEPKNTTFNLWTVSYGGQYGPIFFDYFREQSDLIRNGIKSGTAMTMGVLGIGNGMIDAGIQYRYYPRFAMENSYGIEMINNDTFIALQKSLFSSGPDGCLAQIERCAEADRSTPYGIHICGEAQYGCMITVLAPPVLESSRSAYDIRRLDLDFDNYPPGRDPLVEYLNIPEIQQAIGVNINYTGQMSDAVYTAFDMRGDEMYPEAKQELESLLDHGVRVVLFHGDADYICNWFGGEAVSLALEHDGSKGFCDAGYANFTVDGKIYGEVREHGDLAFLRIYKSGHAVEVYQPKAAQELFRRALAGLVLDDGSQALTSNYSTKGSKYTKGYPRNHSSGEE</sequence>
<keyword evidence="2" id="KW-1185">Reference proteome</keyword>
<evidence type="ECO:0000313" key="1">
    <source>
        <dbReference type="EMBL" id="KAK8194328.1"/>
    </source>
</evidence>
<protein>
    <submittedName>
        <fullName evidence="1">Uncharacterized protein</fullName>
    </submittedName>
</protein>
<evidence type="ECO:0000313" key="2">
    <source>
        <dbReference type="Proteomes" id="UP001320706"/>
    </source>
</evidence>
<proteinExistence type="predicted"/>
<name>A0ACC3S4A8_9PEZI</name>
<accession>A0ACC3S4A8</accession>
<reference evidence="1" key="1">
    <citation type="submission" date="2024-02" db="EMBL/GenBank/DDBJ databases">
        <title>Metagenome Assembled Genome of Zalaria obscura JY119.</title>
        <authorList>
            <person name="Vighnesh L."/>
            <person name="Jagadeeshwari U."/>
            <person name="Venkata Ramana C."/>
            <person name="Sasikala C."/>
        </authorList>
    </citation>
    <scope>NUCLEOTIDE SEQUENCE</scope>
    <source>
        <strain evidence="1">JY119</strain>
    </source>
</reference>